<evidence type="ECO:0000256" key="10">
    <source>
        <dbReference type="ARBA" id="ARBA00054914"/>
    </source>
</evidence>
<comment type="similarity">
    <text evidence="11 12">Belongs to the ribose-phosphate pyrophosphokinase family. Class I subfamily.</text>
</comment>
<keyword evidence="3 12" id="KW-0479">Metal-binding</keyword>
<evidence type="ECO:0000256" key="4">
    <source>
        <dbReference type="ARBA" id="ARBA00022727"/>
    </source>
</evidence>
<sequence length="332" mass="36562">MLQNAVLFSLEANRELAENVAKLSGIHLGERSIKRFPSGEVICEPLESVRGKDVYILQSTCPPVNENLMELLIFVDAIKRSSARQINVIIPYFGYARQDRKSKPRQPITACLVAHLCSTAGMDRIITVNLHASQIQGFFNCLVDDLTAINLLGQYIRTNTKDLSNIVVVSPDHGGVERARTLAEFFDAPIAIIDKRRNARLEPEVMNIIGDIKDKDCYMVDDMIDTARSAVNGARALKASGAKSVKIAAVHGVFSNPAYELLSSGIFDEILVTDSIPLSEKMLSLPFVHVVSLAPMLAQVITRIATDQPLSLIYETYGDNGTINNKHLVTKK</sequence>
<evidence type="ECO:0000313" key="15">
    <source>
        <dbReference type="Proteomes" id="UP000823629"/>
    </source>
</evidence>
<comment type="subunit">
    <text evidence="12">Homohexamer.</text>
</comment>
<keyword evidence="7 12" id="KW-0067">ATP-binding</keyword>
<organism evidence="14 15">
    <name type="scientific">Candidatus Scatoplasma merdavium</name>
    <dbReference type="NCBI Taxonomy" id="2840932"/>
    <lineage>
        <taxon>Bacteria</taxon>
        <taxon>Bacillati</taxon>
        <taxon>Bacillota</taxon>
        <taxon>Bacilli</taxon>
        <taxon>Bacillales</taxon>
        <taxon>Candidatus Scatoplasma</taxon>
    </lineage>
</organism>
<evidence type="ECO:0000256" key="8">
    <source>
        <dbReference type="ARBA" id="ARBA00022842"/>
    </source>
</evidence>
<evidence type="ECO:0000259" key="13">
    <source>
        <dbReference type="Pfam" id="PF13793"/>
    </source>
</evidence>
<dbReference type="PANTHER" id="PTHR10210">
    <property type="entry name" value="RIBOSE-PHOSPHATE DIPHOSPHOKINASE FAMILY MEMBER"/>
    <property type="match status" value="1"/>
</dbReference>
<dbReference type="InterPro" id="IPR037515">
    <property type="entry name" value="Rib-P_diPkinase_bac"/>
</dbReference>
<dbReference type="AlphaFoldDB" id="A0A9D9GRV2"/>
<comment type="function">
    <text evidence="10 12">Involved in the biosynthesis of the central metabolite phospho-alpha-D-ribosyl-1-pyrophosphate (PRPP) via the transfer of pyrophosphoryl group from ATP to 1-hydroxyl of ribose-5-phosphate (Rib-5-P).</text>
</comment>
<dbReference type="GO" id="GO:0006164">
    <property type="term" value="P:purine nucleotide biosynthetic process"/>
    <property type="evidence" value="ECO:0007669"/>
    <property type="project" value="TreeGrafter"/>
</dbReference>
<comment type="cofactor">
    <cofactor evidence="12">
        <name>Mg(2+)</name>
        <dbReference type="ChEBI" id="CHEBI:18420"/>
    </cofactor>
    <text evidence="12">Binds 2 Mg(2+) ions per subunit.</text>
</comment>
<reference evidence="14" key="1">
    <citation type="submission" date="2020-10" db="EMBL/GenBank/DDBJ databases">
        <authorList>
            <person name="Gilroy R."/>
        </authorList>
    </citation>
    <scope>NUCLEOTIDE SEQUENCE</scope>
    <source>
        <strain evidence="14">1748</strain>
    </source>
</reference>
<feature type="domain" description="Ribose-phosphate pyrophosphokinase N-terminal" evidence="13">
    <location>
        <begin position="6"/>
        <end position="121"/>
    </location>
</feature>
<dbReference type="InterPro" id="IPR005946">
    <property type="entry name" value="Rib-P_diPkinase"/>
</dbReference>
<comment type="caution">
    <text evidence="12">Lacks conserved residue(s) required for the propagation of feature annotation.</text>
</comment>
<dbReference type="Gene3D" id="3.40.50.2020">
    <property type="match status" value="2"/>
</dbReference>
<dbReference type="PANTHER" id="PTHR10210:SF41">
    <property type="entry name" value="RIBOSE-PHOSPHATE PYROPHOSPHOKINASE 1, CHLOROPLASTIC"/>
    <property type="match status" value="1"/>
</dbReference>
<dbReference type="GO" id="GO:0004749">
    <property type="term" value="F:ribose phosphate diphosphokinase activity"/>
    <property type="evidence" value="ECO:0007669"/>
    <property type="project" value="UniProtKB-UniRule"/>
</dbReference>
<comment type="subcellular location">
    <subcellularLocation>
        <location evidence="12">Cytoplasm</location>
    </subcellularLocation>
</comment>
<feature type="binding site" evidence="12">
    <location>
        <position position="197"/>
    </location>
    <ligand>
        <name>D-ribose 5-phosphate</name>
        <dbReference type="ChEBI" id="CHEBI:78346"/>
    </ligand>
</feature>
<protein>
    <recommendedName>
        <fullName evidence="12">Ribose-phosphate pyrophosphokinase</fullName>
        <shortName evidence="12">RPPK</shortName>
        <ecNumber evidence="12">2.7.6.1</ecNumber>
    </recommendedName>
    <alternativeName>
        <fullName evidence="12">5-phospho-D-ribosyl alpha-1-diphosphate synthase</fullName>
    </alternativeName>
    <alternativeName>
        <fullName evidence="12">Phosphoribosyl diphosphate synthase</fullName>
    </alternativeName>
    <alternativeName>
        <fullName evidence="12">Phosphoribosyl pyrophosphate synthase</fullName>
        <shortName evidence="12">P-Rib-PP synthase</shortName>
        <shortName evidence="12">PRPP synthase</shortName>
        <shortName evidence="12">PRPPase</shortName>
    </alternativeName>
</protein>
<evidence type="ECO:0000256" key="1">
    <source>
        <dbReference type="ARBA" id="ARBA00004996"/>
    </source>
</evidence>
<dbReference type="GO" id="GO:0005524">
    <property type="term" value="F:ATP binding"/>
    <property type="evidence" value="ECO:0007669"/>
    <property type="project" value="UniProtKB-KW"/>
</dbReference>
<keyword evidence="12" id="KW-0963">Cytoplasm</keyword>
<proteinExistence type="inferred from homology"/>
<evidence type="ECO:0000256" key="2">
    <source>
        <dbReference type="ARBA" id="ARBA00022679"/>
    </source>
</evidence>
<dbReference type="Pfam" id="PF14572">
    <property type="entry name" value="Pribosyl_synth"/>
    <property type="match status" value="1"/>
</dbReference>
<dbReference type="InterPro" id="IPR000836">
    <property type="entry name" value="PRTase_dom"/>
</dbReference>
<evidence type="ECO:0000256" key="6">
    <source>
        <dbReference type="ARBA" id="ARBA00022777"/>
    </source>
</evidence>
<dbReference type="FunFam" id="3.40.50.2020:FF:000001">
    <property type="entry name" value="Ribose-phosphate pyrophosphokinase"/>
    <property type="match status" value="1"/>
</dbReference>
<dbReference type="NCBIfam" id="TIGR01251">
    <property type="entry name" value="ribP_PPkin"/>
    <property type="match status" value="1"/>
</dbReference>
<dbReference type="Proteomes" id="UP000823629">
    <property type="component" value="Unassembled WGS sequence"/>
</dbReference>
<accession>A0A9D9GRV2</accession>
<dbReference type="InterPro" id="IPR029057">
    <property type="entry name" value="PRTase-like"/>
</dbReference>
<keyword evidence="4 12" id="KW-0545">Nucleotide biosynthesis</keyword>
<dbReference type="SMART" id="SM01400">
    <property type="entry name" value="Pribosyltran_N"/>
    <property type="match status" value="1"/>
</dbReference>
<keyword evidence="2 12" id="KW-0808">Transferase</keyword>
<dbReference type="SUPFAM" id="SSF53271">
    <property type="entry name" value="PRTase-like"/>
    <property type="match status" value="1"/>
</dbReference>
<dbReference type="GO" id="GO:0006015">
    <property type="term" value="P:5-phosphoribose 1-diphosphate biosynthetic process"/>
    <property type="evidence" value="ECO:0007669"/>
    <property type="project" value="UniProtKB-UniRule"/>
</dbReference>
<evidence type="ECO:0000256" key="11">
    <source>
        <dbReference type="ARBA" id="ARBA00061444"/>
    </source>
</evidence>
<dbReference type="Pfam" id="PF13793">
    <property type="entry name" value="Pribosyltran_N"/>
    <property type="match status" value="1"/>
</dbReference>
<evidence type="ECO:0000256" key="5">
    <source>
        <dbReference type="ARBA" id="ARBA00022741"/>
    </source>
</evidence>
<dbReference type="CDD" id="cd06223">
    <property type="entry name" value="PRTases_typeI"/>
    <property type="match status" value="1"/>
</dbReference>
<keyword evidence="6 12" id="KW-0418">Kinase</keyword>
<evidence type="ECO:0000256" key="7">
    <source>
        <dbReference type="ARBA" id="ARBA00022840"/>
    </source>
</evidence>
<evidence type="ECO:0000313" key="14">
    <source>
        <dbReference type="EMBL" id="MBO8414264.1"/>
    </source>
</evidence>
<reference evidence="14" key="2">
    <citation type="journal article" date="2021" name="PeerJ">
        <title>Extensive microbial diversity within the chicken gut microbiome revealed by metagenomics and culture.</title>
        <authorList>
            <person name="Gilroy R."/>
            <person name="Ravi A."/>
            <person name="Getino M."/>
            <person name="Pursley I."/>
            <person name="Horton D.L."/>
            <person name="Alikhan N.F."/>
            <person name="Baker D."/>
            <person name="Gharbi K."/>
            <person name="Hall N."/>
            <person name="Watson M."/>
            <person name="Adriaenssens E.M."/>
            <person name="Foster-Nyarko E."/>
            <person name="Jarju S."/>
            <person name="Secka A."/>
            <person name="Antonio M."/>
            <person name="Oren A."/>
            <person name="Chaudhuri R.R."/>
            <person name="La Ragione R."/>
            <person name="Hildebrand F."/>
            <person name="Pallen M.J."/>
        </authorList>
    </citation>
    <scope>NUCLEOTIDE SEQUENCE</scope>
    <source>
        <strain evidence="14">1748</strain>
    </source>
</reference>
<comment type="caution">
    <text evidence="14">The sequence shown here is derived from an EMBL/GenBank/DDBJ whole genome shotgun (WGS) entry which is preliminary data.</text>
</comment>
<dbReference type="HAMAP" id="MF_00583_B">
    <property type="entry name" value="RibP_PPkinase_B"/>
    <property type="match status" value="1"/>
</dbReference>
<keyword evidence="5 12" id="KW-0547">Nucleotide-binding</keyword>
<feature type="active site" evidence="12">
    <location>
        <position position="195"/>
    </location>
</feature>
<comment type="catalytic activity">
    <reaction evidence="9 12">
        <text>D-ribose 5-phosphate + ATP = 5-phospho-alpha-D-ribose 1-diphosphate + AMP + H(+)</text>
        <dbReference type="Rhea" id="RHEA:15609"/>
        <dbReference type="ChEBI" id="CHEBI:15378"/>
        <dbReference type="ChEBI" id="CHEBI:30616"/>
        <dbReference type="ChEBI" id="CHEBI:58017"/>
        <dbReference type="ChEBI" id="CHEBI:78346"/>
        <dbReference type="ChEBI" id="CHEBI:456215"/>
        <dbReference type="EC" id="2.7.6.1"/>
    </reaction>
</comment>
<feature type="binding site" evidence="12">
    <location>
        <begin position="97"/>
        <end position="98"/>
    </location>
    <ligand>
        <name>ATP</name>
        <dbReference type="ChEBI" id="CHEBI:30616"/>
    </ligand>
</feature>
<dbReference type="NCBIfam" id="NF002320">
    <property type="entry name" value="PRK01259.1"/>
    <property type="match status" value="1"/>
</dbReference>
<feature type="binding site" evidence="12">
    <location>
        <position position="221"/>
    </location>
    <ligand>
        <name>D-ribose 5-phosphate</name>
        <dbReference type="ChEBI" id="CHEBI:78346"/>
    </ligand>
</feature>
<dbReference type="GO" id="GO:0016301">
    <property type="term" value="F:kinase activity"/>
    <property type="evidence" value="ECO:0007669"/>
    <property type="project" value="UniProtKB-KW"/>
</dbReference>
<gene>
    <name evidence="12" type="primary">prs</name>
    <name evidence="14" type="ORF">IAC78_02140</name>
</gene>
<comment type="pathway">
    <text evidence="1 12">Metabolic intermediate biosynthesis; 5-phospho-alpha-D-ribose 1-diphosphate biosynthesis; 5-phospho-alpha-D-ribose 1-diphosphate from D-ribose 5-phosphate (route I): step 1/1.</text>
</comment>
<dbReference type="EC" id="2.7.6.1" evidence="12"/>
<evidence type="ECO:0000256" key="9">
    <source>
        <dbReference type="ARBA" id="ARBA00049535"/>
    </source>
</evidence>
<dbReference type="GO" id="GO:0002189">
    <property type="term" value="C:ribose phosphate diphosphokinase complex"/>
    <property type="evidence" value="ECO:0007669"/>
    <property type="project" value="TreeGrafter"/>
</dbReference>
<feature type="binding site" evidence="12">
    <location>
        <begin position="225"/>
        <end position="229"/>
    </location>
    <ligand>
        <name>D-ribose 5-phosphate</name>
        <dbReference type="ChEBI" id="CHEBI:78346"/>
    </ligand>
</feature>
<feature type="binding site" evidence="12">
    <location>
        <position position="131"/>
    </location>
    <ligand>
        <name>Mg(2+)</name>
        <dbReference type="ChEBI" id="CHEBI:18420"/>
    </ligand>
</feature>
<evidence type="ECO:0000256" key="12">
    <source>
        <dbReference type="HAMAP-Rule" id="MF_00583"/>
    </source>
</evidence>
<evidence type="ECO:0000256" key="3">
    <source>
        <dbReference type="ARBA" id="ARBA00022723"/>
    </source>
</evidence>
<dbReference type="EMBL" id="JADING010000061">
    <property type="protein sequence ID" value="MBO8414264.1"/>
    <property type="molecule type" value="Genomic_DNA"/>
</dbReference>
<name>A0A9D9GRV2_9BACL</name>
<keyword evidence="8 12" id="KW-0460">Magnesium</keyword>
<feature type="binding site" evidence="12">
    <location>
        <position position="172"/>
    </location>
    <ligand>
        <name>Mg(2+)</name>
        <dbReference type="ChEBI" id="CHEBI:18420"/>
    </ligand>
</feature>
<dbReference type="InterPro" id="IPR029099">
    <property type="entry name" value="Pribosyltran_N"/>
</dbReference>
<dbReference type="GO" id="GO:0005737">
    <property type="term" value="C:cytoplasm"/>
    <property type="evidence" value="ECO:0007669"/>
    <property type="project" value="UniProtKB-SubCell"/>
</dbReference>
<dbReference type="GO" id="GO:0000287">
    <property type="term" value="F:magnesium ion binding"/>
    <property type="evidence" value="ECO:0007669"/>
    <property type="project" value="UniProtKB-UniRule"/>
</dbReference>